<dbReference type="PANTHER" id="PTHR30146">
    <property type="entry name" value="LACI-RELATED TRANSCRIPTIONAL REPRESSOR"/>
    <property type="match status" value="1"/>
</dbReference>
<name>A0A1R1BEZ1_PAEAM</name>
<proteinExistence type="predicted"/>
<gene>
    <name evidence="5" type="ORF">BK131_29305</name>
</gene>
<accession>A0A1R1BEZ1</accession>
<protein>
    <recommendedName>
        <fullName evidence="4">Transcriptional regulator LacI/GalR-like sensor domain-containing protein</fullName>
    </recommendedName>
</protein>
<evidence type="ECO:0000313" key="6">
    <source>
        <dbReference type="Proteomes" id="UP000187134"/>
    </source>
</evidence>
<dbReference type="InterPro" id="IPR028082">
    <property type="entry name" value="Peripla_BP_I"/>
</dbReference>
<dbReference type="AlphaFoldDB" id="A0A1R1BEZ1"/>
<evidence type="ECO:0000259" key="4">
    <source>
        <dbReference type="Pfam" id="PF13377"/>
    </source>
</evidence>
<keyword evidence="2" id="KW-0238">DNA-binding</keyword>
<sequence>MPSFLLPRGSIISNIRPIMVLDTGWIRCFNEVAAGFITELRRSKFSVPGDVGIIGFDNTEVANLMDLTTIHYPVDQQSENAFLILKNMLHSTDKTLIPLEYTLFERLTT</sequence>
<dbReference type="PANTHER" id="PTHR30146:SF105">
    <property type="entry name" value="CATABOLITE CONTROL PROTEIN B"/>
    <property type="match status" value="1"/>
</dbReference>
<organism evidence="5 6">
    <name type="scientific">Paenibacillus amylolyticus</name>
    <dbReference type="NCBI Taxonomy" id="1451"/>
    <lineage>
        <taxon>Bacteria</taxon>
        <taxon>Bacillati</taxon>
        <taxon>Bacillota</taxon>
        <taxon>Bacilli</taxon>
        <taxon>Bacillales</taxon>
        <taxon>Paenibacillaceae</taxon>
        <taxon>Paenibacillus</taxon>
    </lineage>
</organism>
<keyword evidence="3" id="KW-0804">Transcription</keyword>
<feature type="domain" description="Transcriptional regulator LacI/GalR-like sensor" evidence="4">
    <location>
        <begin position="23"/>
        <end position="106"/>
    </location>
</feature>
<dbReference type="InterPro" id="IPR046335">
    <property type="entry name" value="LacI/GalR-like_sensor"/>
</dbReference>
<dbReference type="GO" id="GO:0003700">
    <property type="term" value="F:DNA-binding transcription factor activity"/>
    <property type="evidence" value="ECO:0007669"/>
    <property type="project" value="TreeGrafter"/>
</dbReference>
<dbReference type="Proteomes" id="UP000187134">
    <property type="component" value="Unassembled WGS sequence"/>
</dbReference>
<dbReference type="Gene3D" id="3.40.50.2300">
    <property type="match status" value="2"/>
</dbReference>
<reference evidence="5 6" key="1">
    <citation type="submission" date="2016-11" db="EMBL/GenBank/DDBJ databases">
        <title>Paenibacillus species isolates.</title>
        <authorList>
            <person name="Beno S.M."/>
        </authorList>
    </citation>
    <scope>NUCLEOTIDE SEQUENCE [LARGE SCALE GENOMIC DNA]</scope>
    <source>
        <strain evidence="5 6">FSL H8-0246</strain>
    </source>
</reference>
<dbReference type="GO" id="GO:0000976">
    <property type="term" value="F:transcription cis-regulatory region binding"/>
    <property type="evidence" value="ECO:0007669"/>
    <property type="project" value="TreeGrafter"/>
</dbReference>
<evidence type="ECO:0000256" key="1">
    <source>
        <dbReference type="ARBA" id="ARBA00023015"/>
    </source>
</evidence>
<dbReference type="EMBL" id="MRTJ01000027">
    <property type="protein sequence ID" value="OMF04974.1"/>
    <property type="molecule type" value="Genomic_DNA"/>
</dbReference>
<evidence type="ECO:0000313" key="5">
    <source>
        <dbReference type="EMBL" id="OMF04974.1"/>
    </source>
</evidence>
<evidence type="ECO:0000256" key="2">
    <source>
        <dbReference type="ARBA" id="ARBA00023125"/>
    </source>
</evidence>
<keyword evidence="1" id="KW-0805">Transcription regulation</keyword>
<dbReference type="Pfam" id="PF13377">
    <property type="entry name" value="Peripla_BP_3"/>
    <property type="match status" value="1"/>
</dbReference>
<evidence type="ECO:0000256" key="3">
    <source>
        <dbReference type="ARBA" id="ARBA00023163"/>
    </source>
</evidence>
<dbReference type="SUPFAM" id="SSF53822">
    <property type="entry name" value="Periplasmic binding protein-like I"/>
    <property type="match status" value="1"/>
</dbReference>
<comment type="caution">
    <text evidence="5">The sequence shown here is derived from an EMBL/GenBank/DDBJ whole genome shotgun (WGS) entry which is preliminary data.</text>
</comment>
<dbReference type="RefSeq" id="WP_368483354.1">
    <property type="nucleotide sequence ID" value="NZ_MRTJ01000027.1"/>
</dbReference>